<dbReference type="EMBL" id="JACHGJ010000014">
    <property type="protein sequence ID" value="MBB6482594.1"/>
    <property type="molecule type" value="Genomic_DNA"/>
</dbReference>
<dbReference type="Gene3D" id="1.10.3210.10">
    <property type="entry name" value="Hypothetical protein af1432"/>
    <property type="match status" value="1"/>
</dbReference>
<dbReference type="RefSeq" id="WP_184748831.1">
    <property type="nucleotide sequence ID" value="NZ_JACHGJ010000014.1"/>
</dbReference>
<dbReference type="InterPro" id="IPR052340">
    <property type="entry name" value="RNase_Y/CdgJ"/>
</dbReference>
<dbReference type="InterPro" id="IPR013976">
    <property type="entry name" value="HDOD"/>
</dbReference>
<proteinExistence type="predicted"/>
<dbReference type="Pfam" id="PF08668">
    <property type="entry name" value="HDOD"/>
    <property type="match status" value="1"/>
</dbReference>
<keyword evidence="3" id="KW-1185">Reference proteome</keyword>
<dbReference type="CDD" id="cd00077">
    <property type="entry name" value="HDc"/>
    <property type="match status" value="1"/>
</dbReference>
<dbReference type="PANTHER" id="PTHR33525:SF3">
    <property type="entry name" value="RIBONUCLEASE Y"/>
    <property type="match status" value="1"/>
</dbReference>
<dbReference type="PANTHER" id="PTHR33525">
    <property type="match status" value="1"/>
</dbReference>
<comment type="caution">
    <text evidence="2">The sequence shown here is derived from an EMBL/GenBank/DDBJ whole genome shotgun (WGS) entry which is preliminary data.</text>
</comment>
<evidence type="ECO:0000313" key="3">
    <source>
        <dbReference type="Proteomes" id="UP000587760"/>
    </source>
</evidence>
<feature type="domain" description="HDOD" evidence="1">
    <location>
        <begin position="237"/>
        <end position="432"/>
    </location>
</feature>
<name>A0A841RB25_9SPIO</name>
<protein>
    <submittedName>
        <fullName evidence="2">Putative nucleotidyltransferase with HDIG domain</fullName>
    </submittedName>
</protein>
<gene>
    <name evidence="2" type="ORF">HNR50_004295</name>
</gene>
<sequence>MEYTKTNDIAIRDIRNEFITKKEFSCNLPYSSKEGDVFLSHAFRTILEELKQETMFLHLEYVLTELVLNASKSNLKRLYFKEKGLDIKNGGDYETGMKMFRKEAMGNPDYEAKLKDAGSFVNVSIKSDGTTINLRITNNNPMLDIERKRIAEKLSIAHGFDDITDLFNQTFDSSEGRGFGLIIIVMMLRKISLNENALIFSNEGDHSVTSIHIPVSTLQKDHGKIIASEIAVEMERMPQFPESIVALQKELSDPNCSFATITGKITSDPALTAEIIRIANSPVYKVRSEITDVAGAVRIMGMLGVKSVLYNYGMNKIMQSKYDKNVIKEVNEHSYYVARVSAYLTSYKKLGKVTEDVYVAALLHDMGKIIVNSMNRDLENNLKKLCSEKYIPTSVLEDLTKGYNHAMIGSEVAEKWNFPEKYITAIAFHHIPLDVTDEYKDLIYAIYLGNELYYYLKDEREFFDLNYMVLEYFELEEEEHFIEFIQNLKMQGFD</sequence>
<keyword evidence="2" id="KW-0808">Transferase</keyword>
<dbReference type="InterPro" id="IPR006675">
    <property type="entry name" value="HDIG_dom"/>
</dbReference>
<accession>A0A841RB25</accession>
<dbReference type="InterPro" id="IPR003607">
    <property type="entry name" value="HD/PDEase_dom"/>
</dbReference>
<evidence type="ECO:0000313" key="2">
    <source>
        <dbReference type="EMBL" id="MBB6482594.1"/>
    </source>
</evidence>
<dbReference type="PROSITE" id="PS51833">
    <property type="entry name" value="HDOD"/>
    <property type="match status" value="1"/>
</dbReference>
<dbReference type="AlphaFoldDB" id="A0A841RB25"/>
<dbReference type="NCBIfam" id="TIGR00277">
    <property type="entry name" value="HDIG"/>
    <property type="match status" value="1"/>
</dbReference>
<organism evidence="2 3">
    <name type="scientific">Spirochaeta isovalerica</name>
    <dbReference type="NCBI Taxonomy" id="150"/>
    <lineage>
        <taxon>Bacteria</taxon>
        <taxon>Pseudomonadati</taxon>
        <taxon>Spirochaetota</taxon>
        <taxon>Spirochaetia</taxon>
        <taxon>Spirochaetales</taxon>
        <taxon>Spirochaetaceae</taxon>
        <taxon>Spirochaeta</taxon>
    </lineage>
</organism>
<dbReference type="GO" id="GO:0016740">
    <property type="term" value="F:transferase activity"/>
    <property type="evidence" value="ECO:0007669"/>
    <property type="project" value="UniProtKB-KW"/>
</dbReference>
<dbReference type="SUPFAM" id="SSF109604">
    <property type="entry name" value="HD-domain/PDEase-like"/>
    <property type="match status" value="1"/>
</dbReference>
<dbReference type="Proteomes" id="UP000587760">
    <property type="component" value="Unassembled WGS sequence"/>
</dbReference>
<reference evidence="2 3" key="1">
    <citation type="submission" date="2020-08" db="EMBL/GenBank/DDBJ databases">
        <title>Genomic Encyclopedia of Type Strains, Phase IV (KMG-IV): sequencing the most valuable type-strain genomes for metagenomic binning, comparative biology and taxonomic classification.</title>
        <authorList>
            <person name="Goeker M."/>
        </authorList>
    </citation>
    <scope>NUCLEOTIDE SEQUENCE [LARGE SCALE GENOMIC DNA]</scope>
    <source>
        <strain evidence="2 3">DSM 2461</strain>
    </source>
</reference>
<evidence type="ECO:0000259" key="1">
    <source>
        <dbReference type="PROSITE" id="PS51833"/>
    </source>
</evidence>